<name>A0A7J0FRJ2_9ERIC</name>
<organism evidence="2 3">
    <name type="scientific">Actinidia rufa</name>
    <dbReference type="NCBI Taxonomy" id="165716"/>
    <lineage>
        <taxon>Eukaryota</taxon>
        <taxon>Viridiplantae</taxon>
        <taxon>Streptophyta</taxon>
        <taxon>Embryophyta</taxon>
        <taxon>Tracheophyta</taxon>
        <taxon>Spermatophyta</taxon>
        <taxon>Magnoliopsida</taxon>
        <taxon>eudicotyledons</taxon>
        <taxon>Gunneridae</taxon>
        <taxon>Pentapetalae</taxon>
        <taxon>asterids</taxon>
        <taxon>Ericales</taxon>
        <taxon>Actinidiaceae</taxon>
        <taxon>Actinidia</taxon>
    </lineage>
</organism>
<dbReference type="EMBL" id="BJWL01000014">
    <property type="protein sequence ID" value="GFZ01332.1"/>
    <property type="molecule type" value="Genomic_DNA"/>
</dbReference>
<proteinExistence type="predicted"/>
<evidence type="ECO:0000256" key="1">
    <source>
        <dbReference type="SAM" id="MobiDB-lite"/>
    </source>
</evidence>
<dbReference type="Proteomes" id="UP000585474">
    <property type="component" value="Unassembled WGS sequence"/>
</dbReference>
<feature type="compositionally biased region" description="Basic and acidic residues" evidence="1">
    <location>
        <begin position="82"/>
        <end position="94"/>
    </location>
</feature>
<keyword evidence="3" id="KW-1185">Reference proteome</keyword>
<sequence length="94" mass="10350">MSDHFIGIGGDGDLQAVVRGYSNPSTSFAPFTLQQDADDFDLSTFPDALFESTRVLDELEELYKPFYPLLNNPLSPNSPPGGERDREGVRKRGG</sequence>
<gene>
    <name evidence="2" type="ORF">Acr_14g0009670</name>
</gene>
<evidence type="ECO:0000313" key="3">
    <source>
        <dbReference type="Proteomes" id="UP000585474"/>
    </source>
</evidence>
<protein>
    <submittedName>
        <fullName evidence="2">Uncharacterized protein</fullName>
    </submittedName>
</protein>
<reference evidence="2 3" key="1">
    <citation type="submission" date="2019-07" db="EMBL/GenBank/DDBJ databases">
        <title>De Novo Assembly of kiwifruit Actinidia rufa.</title>
        <authorList>
            <person name="Sugita-Konishi S."/>
            <person name="Sato K."/>
            <person name="Mori E."/>
            <person name="Abe Y."/>
            <person name="Kisaki G."/>
            <person name="Hamano K."/>
            <person name="Suezawa K."/>
            <person name="Otani M."/>
            <person name="Fukuda T."/>
            <person name="Manabe T."/>
            <person name="Gomi K."/>
            <person name="Tabuchi M."/>
            <person name="Akimitsu K."/>
            <person name="Kataoka I."/>
        </authorList>
    </citation>
    <scope>NUCLEOTIDE SEQUENCE [LARGE SCALE GENOMIC DNA]</scope>
    <source>
        <strain evidence="3">cv. Fuchu</strain>
    </source>
</reference>
<feature type="region of interest" description="Disordered" evidence="1">
    <location>
        <begin position="69"/>
        <end position="94"/>
    </location>
</feature>
<comment type="caution">
    <text evidence="2">The sequence shown here is derived from an EMBL/GenBank/DDBJ whole genome shotgun (WGS) entry which is preliminary data.</text>
</comment>
<accession>A0A7J0FRJ2</accession>
<dbReference type="AlphaFoldDB" id="A0A7J0FRJ2"/>
<evidence type="ECO:0000313" key="2">
    <source>
        <dbReference type="EMBL" id="GFZ01332.1"/>
    </source>
</evidence>